<reference evidence="2" key="1">
    <citation type="submission" date="2024-02" db="EMBL/GenBank/DDBJ databases">
        <authorList>
            <consortium name="ELIXIR-Norway"/>
            <consortium name="Elixir Norway"/>
        </authorList>
    </citation>
    <scope>NUCLEOTIDE SEQUENCE</scope>
</reference>
<protein>
    <submittedName>
        <fullName evidence="2">Uncharacterized protein</fullName>
    </submittedName>
</protein>
<proteinExistence type="predicted"/>
<keyword evidence="3" id="KW-1185">Reference proteome</keyword>
<evidence type="ECO:0000256" key="1">
    <source>
        <dbReference type="SAM" id="Phobius"/>
    </source>
</evidence>
<sequence>MRDDDEQKGLLWRLPKLETADFGKLGPGFGYGIGCGFGVGAGVIGGAGLGFGFPGLQLGFGLGAGCGVGVGFGYGLGKGRAYDADRRYSNLGRLPKRSNGVAGSSGAEIGAILEDFVSGIKRALESIQNEDRKRR</sequence>
<keyword evidence="1" id="KW-0812">Transmembrane</keyword>
<accession>A0ABP0UPX9</accession>
<organism evidence="2 3">
    <name type="scientific">Sphagnum troendelagicum</name>
    <dbReference type="NCBI Taxonomy" id="128251"/>
    <lineage>
        <taxon>Eukaryota</taxon>
        <taxon>Viridiplantae</taxon>
        <taxon>Streptophyta</taxon>
        <taxon>Embryophyta</taxon>
        <taxon>Bryophyta</taxon>
        <taxon>Sphagnophytina</taxon>
        <taxon>Sphagnopsida</taxon>
        <taxon>Sphagnales</taxon>
        <taxon>Sphagnaceae</taxon>
        <taxon>Sphagnum</taxon>
    </lineage>
</organism>
<dbReference type="PANTHER" id="PTHR34201:SF1">
    <property type="entry name" value="GLYCINE-RICH PROTEIN"/>
    <property type="match status" value="1"/>
</dbReference>
<dbReference type="EMBL" id="OZ019897">
    <property type="protein sequence ID" value="CAK9226466.1"/>
    <property type="molecule type" value="Genomic_DNA"/>
</dbReference>
<keyword evidence="1" id="KW-1133">Transmembrane helix</keyword>
<feature type="transmembrane region" description="Helical" evidence="1">
    <location>
        <begin position="58"/>
        <end position="77"/>
    </location>
</feature>
<feature type="transmembrane region" description="Helical" evidence="1">
    <location>
        <begin position="29"/>
        <end position="52"/>
    </location>
</feature>
<dbReference type="PANTHER" id="PTHR34201">
    <property type="entry name" value="GLYCINE-RICH PROTEIN"/>
    <property type="match status" value="1"/>
</dbReference>
<dbReference type="Proteomes" id="UP001497512">
    <property type="component" value="Chromosome 5"/>
</dbReference>
<dbReference type="InterPro" id="IPR053288">
    <property type="entry name" value="TGD_Bridge_Protein"/>
</dbReference>
<evidence type="ECO:0000313" key="2">
    <source>
        <dbReference type="EMBL" id="CAK9226466.1"/>
    </source>
</evidence>
<keyword evidence="1" id="KW-0472">Membrane</keyword>
<gene>
    <name evidence="2" type="ORF">CSSPTR1EN2_LOCUS18253</name>
</gene>
<evidence type="ECO:0000313" key="3">
    <source>
        <dbReference type="Proteomes" id="UP001497512"/>
    </source>
</evidence>
<name>A0ABP0UPX9_9BRYO</name>